<evidence type="ECO:0000256" key="3">
    <source>
        <dbReference type="ARBA" id="ARBA00022448"/>
    </source>
</evidence>
<name>A0ABM1N8I5_NICVS</name>
<dbReference type="InterPro" id="IPR029012">
    <property type="entry name" value="Helix_hairpin_bin_sf"/>
</dbReference>
<feature type="domain" description="VPS37 C-terminal" evidence="8">
    <location>
        <begin position="236"/>
        <end position="323"/>
    </location>
</feature>
<evidence type="ECO:0000256" key="5">
    <source>
        <dbReference type="ARBA" id="ARBA00022927"/>
    </source>
</evidence>
<keyword evidence="5 7" id="KW-0653">Protein transport</keyword>
<evidence type="ECO:0000256" key="4">
    <source>
        <dbReference type="ARBA" id="ARBA00022753"/>
    </source>
</evidence>
<comment type="subcellular location">
    <subcellularLocation>
        <location evidence="1">Late endosome membrane</location>
        <topology evidence="1">Peripheral membrane protein</topology>
    </subcellularLocation>
</comment>
<keyword evidence="3 7" id="KW-0813">Transport</keyword>
<comment type="function">
    <text evidence="6">Component of the ESCRT-I complex, a regulator of vesicular trafficking process. Required for the sorting of endocytic ubiquitinated cargos into multivesicular bodies. May be involved in cell growth and differentiation.</text>
</comment>
<evidence type="ECO:0000256" key="2">
    <source>
        <dbReference type="ARBA" id="ARBA00007617"/>
    </source>
</evidence>
<dbReference type="Pfam" id="PF07200">
    <property type="entry name" value="Mod_r"/>
    <property type="match status" value="1"/>
</dbReference>
<dbReference type="PANTHER" id="PTHR13678">
    <property type="entry name" value="VACUOLAR PROTEIN SORTING-ASSOCIATED PROTEIN 37"/>
    <property type="match status" value="1"/>
</dbReference>
<dbReference type="SUPFAM" id="SSF140111">
    <property type="entry name" value="Endosomal sorting complex assembly domain"/>
    <property type="match status" value="1"/>
</dbReference>
<dbReference type="SUPFAM" id="SSF54495">
    <property type="entry name" value="UBC-like"/>
    <property type="match status" value="1"/>
</dbReference>
<evidence type="ECO:0000256" key="6">
    <source>
        <dbReference type="ARBA" id="ARBA00025010"/>
    </source>
</evidence>
<dbReference type="Gene3D" id="1.10.287.660">
    <property type="entry name" value="Helix hairpin bin"/>
    <property type="match status" value="1"/>
</dbReference>
<organism evidence="9 10">
    <name type="scientific">Nicrophorus vespilloides</name>
    <name type="common">Boreal carrion beetle</name>
    <dbReference type="NCBI Taxonomy" id="110193"/>
    <lineage>
        <taxon>Eukaryota</taxon>
        <taxon>Metazoa</taxon>
        <taxon>Ecdysozoa</taxon>
        <taxon>Arthropoda</taxon>
        <taxon>Hexapoda</taxon>
        <taxon>Insecta</taxon>
        <taxon>Pterygota</taxon>
        <taxon>Neoptera</taxon>
        <taxon>Endopterygota</taxon>
        <taxon>Coleoptera</taxon>
        <taxon>Polyphaga</taxon>
        <taxon>Staphyliniformia</taxon>
        <taxon>Silphidae</taxon>
        <taxon>Nicrophorinae</taxon>
        <taxon>Nicrophorus</taxon>
    </lineage>
</organism>
<dbReference type="RefSeq" id="XP_017783135.1">
    <property type="nucleotide sequence ID" value="XM_017927646.1"/>
</dbReference>
<dbReference type="PANTHER" id="PTHR13678:SF25">
    <property type="entry name" value="EG:115C2.5 PROTEIN"/>
    <property type="match status" value="1"/>
</dbReference>
<dbReference type="InterPro" id="IPR009851">
    <property type="entry name" value="Mod_r"/>
</dbReference>
<proteinExistence type="inferred from homology"/>
<dbReference type="InterPro" id="IPR016135">
    <property type="entry name" value="UBQ-conjugating_enzyme/RWD"/>
</dbReference>
<dbReference type="Proteomes" id="UP000695000">
    <property type="component" value="Unplaced"/>
</dbReference>
<dbReference type="InterPro" id="IPR037202">
    <property type="entry name" value="ESCRT_assembly_dom"/>
</dbReference>
<keyword evidence="4" id="KW-0967">Endosome</keyword>
<evidence type="ECO:0000256" key="7">
    <source>
        <dbReference type="PROSITE-ProRule" id="PRU00646"/>
    </source>
</evidence>
<comment type="similarity">
    <text evidence="2">Belongs to the VPS37 family.</text>
</comment>
<gene>
    <name evidence="10" type="primary">LOC108567279</name>
</gene>
<dbReference type="PROSITE" id="PS51314">
    <property type="entry name" value="VPS37_C"/>
    <property type="match status" value="1"/>
</dbReference>
<evidence type="ECO:0000256" key="1">
    <source>
        <dbReference type="ARBA" id="ARBA00004633"/>
    </source>
</evidence>
<dbReference type="GeneID" id="108567279"/>
<reference evidence="10" key="1">
    <citation type="submission" date="2025-08" db="UniProtKB">
        <authorList>
            <consortium name="RefSeq"/>
        </authorList>
    </citation>
    <scope>IDENTIFICATION</scope>
    <source>
        <tissue evidence="10">Whole Larva</tissue>
    </source>
</reference>
<accession>A0ABM1N8I5</accession>
<evidence type="ECO:0000259" key="8">
    <source>
        <dbReference type="PROSITE" id="PS51314"/>
    </source>
</evidence>
<evidence type="ECO:0000313" key="9">
    <source>
        <dbReference type="Proteomes" id="UP000695000"/>
    </source>
</evidence>
<evidence type="ECO:0000313" key="10">
    <source>
        <dbReference type="RefSeq" id="XP_017783135.1"/>
    </source>
</evidence>
<keyword evidence="9" id="KW-1185">Reference proteome</keyword>
<protein>
    <submittedName>
        <fullName evidence="10">Vacuolar protein sorting-associated protein 37A isoform X1</fullName>
    </submittedName>
</protein>
<sequence length="323" mass="37030">MMYQRIYRPDSESRKKQIDTLKIYNANVLEIQEGSEYQVLFKSGKKDFIIHVSLSNDFPRDKPKLKISPNICHTWVNADGEITSAPGILNFTNHLDLGQVVQVIISEFVRTPPPLLESINASPCNREADIGRISPNVFPQSFSPPAATNKSRNYQNSVFHELSTMPLDELVFLNECSERQEEFLDNLPQSKEVNKQADDLINLIEETADNNLTKRDQLEGLQKAIHERLESVTKLVLETEQLNIKYQNLSDRFSPKNIKNQIATAAKTADNQSEHLCQQFLDGSMDVDKFVLEFMQKRTLAQMRKTKEEKLSQQLMILERAGF</sequence>